<reference evidence="1" key="1">
    <citation type="submission" date="2012-04" db="EMBL/GenBank/DDBJ databases">
        <title>The Genome Sequence of Loa loa.</title>
        <authorList>
            <consortium name="The Broad Institute Genome Sequencing Platform"/>
            <consortium name="Broad Institute Genome Sequencing Center for Infectious Disease"/>
            <person name="Nutman T.B."/>
            <person name="Fink D.L."/>
            <person name="Russ C."/>
            <person name="Young S."/>
            <person name="Zeng Q."/>
            <person name="Gargeya S."/>
            <person name="Alvarado L."/>
            <person name="Berlin A."/>
            <person name="Chapman S.B."/>
            <person name="Chen Z."/>
            <person name="Freedman E."/>
            <person name="Gellesch M."/>
            <person name="Goldberg J."/>
            <person name="Griggs A."/>
            <person name="Gujja S."/>
            <person name="Heilman E.R."/>
            <person name="Heiman D."/>
            <person name="Howarth C."/>
            <person name="Mehta T."/>
            <person name="Neiman D."/>
            <person name="Pearson M."/>
            <person name="Roberts A."/>
            <person name="Saif S."/>
            <person name="Shea T."/>
            <person name="Shenoy N."/>
            <person name="Sisk P."/>
            <person name="Stolte C."/>
            <person name="Sykes S."/>
            <person name="White J."/>
            <person name="Yandava C."/>
            <person name="Haas B."/>
            <person name="Henn M.R."/>
            <person name="Nusbaum C."/>
            <person name="Birren B."/>
        </authorList>
    </citation>
    <scope>NUCLEOTIDE SEQUENCE [LARGE SCALE GENOMIC DNA]</scope>
</reference>
<dbReference type="EMBL" id="JH712303">
    <property type="protein sequence ID" value="EFO26019.1"/>
    <property type="molecule type" value="Genomic_DNA"/>
</dbReference>
<gene>
    <name evidence="1" type="ORF">LOAG_02463</name>
</gene>
<protein>
    <submittedName>
        <fullName evidence="1">Uncharacterized protein</fullName>
    </submittedName>
</protein>
<evidence type="ECO:0000313" key="1">
    <source>
        <dbReference type="EMBL" id="EFO26019.1"/>
    </source>
</evidence>
<proteinExistence type="predicted"/>
<name>A0A1S0U6W4_LOALO</name>
<dbReference type="AlphaFoldDB" id="A0A1S0U6W4"/>
<dbReference type="CTD" id="9939848"/>
<dbReference type="GeneID" id="9939848"/>
<organism evidence="1">
    <name type="scientific">Loa loa</name>
    <name type="common">Eye worm</name>
    <name type="synonym">Filaria loa</name>
    <dbReference type="NCBI Taxonomy" id="7209"/>
    <lineage>
        <taxon>Eukaryota</taxon>
        <taxon>Metazoa</taxon>
        <taxon>Ecdysozoa</taxon>
        <taxon>Nematoda</taxon>
        <taxon>Chromadorea</taxon>
        <taxon>Rhabditida</taxon>
        <taxon>Spirurina</taxon>
        <taxon>Spiruromorpha</taxon>
        <taxon>Filarioidea</taxon>
        <taxon>Onchocercidae</taxon>
        <taxon>Loa</taxon>
    </lineage>
</organism>
<dbReference type="RefSeq" id="XP_003138049.1">
    <property type="nucleotide sequence ID" value="XM_003138001.1"/>
</dbReference>
<accession>A0A1S0U6W4</accession>
<dbReference type="InParanoid" id="A0A1S0U6W4"/>
<dbReference type="KEGG" id="loa:LOAG_02463"/>
<sequence>MYRFKLLLEVMPIGHSVNIISGWNAVILARTALIIQLVHEYAIHPRSVIDLVQWRQLIIGPTPPLRGHNAFNHTQSTDFFGNTHKDQPKDLIISNHTYNNDTSQLLTPNGLLFGIRT</sequence>